<sequence>MRSNDTNGHAAHLEVIPLLIGGKPATASTPQQFPVYCFEQQKDVYLAESADRNAANLAADAAWTAFQSWKHVSVVQRRNLLIKYAALLREREDELVETQRLETSVSEQWARKNVSLAANLVDEIAACISSLKGEIPATETAGSLALALTVPIGPILTIAPWNSSVILATRAIATPVAAGCTVVLKASELCPRTHHLLVEIFQDAGCPPGVLNVVQARREDAAEVTDALVSHKAIRKVEFVGSAGVGRIIGSLCAKYLKPILMELGGKGPALVLDDADLEDAAKKCIAGAFLHHGQLCFSTERIIVLEKIAPRFTELLKAAAEAFPISSGVNDRVVSSSRDKLIDAEQKGAKFLTGGTCYKTKSALTGTVVMNLKPEMQLYDDEGFGPSVSLYVARDDAHAIEIANDTAYGLNAAIHTTSMERALAVALEIDTAQIHVNSMTAHDEPTLPVGGMKGSGWGRNNALWGLREFSDIKLITLSMKGNKFL</sequence>
<dbReference type="InterPro" id="IPR016163">
    <property type="entry name" value="Ald_DH_C"/>
</dbReference>
<protein>
    <submittedName>
        <fullName evidence="3">ALDH-like protein</fullName>
    </submittedName>
</protein>
<proteinExistence type="predicted"/>
<reference evidence="3 4" key="1">
    <citation type="submission" date="2016-04" db="EMBL/GenBank/DDBJ databases">
        <title>A degradative enzymes factory behind the ericoid mycorrhizal symbiosis.</title>
        <authorList>
            <consortium name="DOE Joint Genome Institute"/>
            <person name="Martino E."/>
            <person name="Morin E."/>
            <person name="Grelet G."/>
            <person name="Kuo A."/>
            <person name="Kohler A."/>
            <person name="Daghino S."/>
            <person name="Barry K."/>
            <person name="Choi C."/>
            <person name="Cichocki N."/>
            <person name="Clum A."/>
            <person name="Copeland A."/>
            <person name="Hainaut M."/>
            <person name="Haridas S."/>
            <person name="Labutti K."/>
            <person name="Lindquist E."/>
            <person name="Lipzen A."/>
            <person name="Khouja H.-R."/>
            <person name="Murat C."/>
            <person name="Ohm R."/>
            <person name="Olson A."/>
            <person name="Spatafora J."/>
            <person name="Veneault-Fourrey C."/>
            <person name="Henrissat B."/>
            <person name="Grigoriev I."/>
            <person name="Martin F."/>
            <person name="Perotto S."/>
        </authorList>
    </citation>
    <scope>NUCLEOTIDE SEQUENCE [LARGE SCALE GENOMIC DNA]</scope>
    <source>
        <strain evidence="3 4">F</strain>
    </source>
</reference>
<keyword evidence="4" id="KW-1185">Reference proteome</keyword>
<dbReference type="InterPro" id="IPR015590">
    <property type="entry name" value="Aldehyde_DH_dom"/>
</dbReference>
<evidence type="ECO:0000313" key="3">
    <source>
        <dbReference type="EMBL" id="PMD37219.1"/>
    </source>
</evidence>
<dbReference type="EMBL" id="KZ613949">
    <property type="protein sequence ID" value="PMD37219.1"/>
    <property type="molecule type" value="Genomic_DNA"/>
</dbReference>
<dbReference type="Pfam" id="PF00171">
    <property type="entry name" value="Aldedh"/>
    <property type="match status" value="1"/>
</dbReference>
<keyword evidence="1" id="KW-0560">Oxidoreductase</keyword>
<dbReference type="PANTHER" id="PTHR43353">
    <property type="entry name" value="SUCCINATE-SEMIALDEHYDE DEHYDROGENASE, MITOCHONDRIAL"/>
    <property type="match status" value="1"/>
</dbReference>
<evidence type="ECO:0000259" key="2">
    <source>
        <dbReference type="Pfam" id="PF00171"/>
    </source>
</evidence>
<dbReference type="Gene3D" id="3.40.309.10">
    <property type="entry name" value="Aldehyde Dehydrogenase, Chain A, domain 2"/>
    <property type="match status" value="1"/>
</dbReference>
<gene>
    <name evidence="3" type="ORF">L207DRAFT_432288</name>
</gene>
<dbReference type="InterPro" id="IPR050740">
    <property type="entry name" value="Aldehyde_DH_Superfamily"/>
</dbReference>
<dbReference type="GO" id="GO:0009450">
    <property type="term" value="P:gamma-aminobutyric acid catabolic process"/>
    <property type="evidence" value="ECO:0007669"/>
    <property type="project" value="TreeGrafter"/>
</dbReference>
<dbReference type="AlphaFoldDB" id="A0A2J6RFD0"/>
<dbReference type="Gene3D" id="3.40.605.10">
    <property type="entry name" value="Aldehyde Dehydrogenase, Chain A, domain 1"/>
    <property type="match status" value="1"/>
</dbReference>
<dbReference type="InterPro" id="IPR016161">
    <property type="entry name" value="Ald_DH/histidinol_DH"/>
</dbReference>
<organism evidence="3 4">
    <name type="scientific">Hyaloscypha variabilis (strain UAMH 11265 / GT02V1 / F)</name>
    <name type="common">Meliniomyces variabilis</name>
    <dbReference type="NCBI Taxonomy" id="1149755"/>
    <lineage>
        <taxon>Eukaryota</taxon>
        <taxon>Fungi</taxon>
        <taxon>Dikarya</taxon>
        <taxon>Ascomycota</taxon>
        <taxon>Pezizomycotina</taxon>
        <taxon>Leotiomycetes</taxon>
        <taxon>Helotiales</taxon>
        <taxon>Hyaloscyphaceae</taxon>
        <taxon>Hyaloscypha</taxon>
        <taxon>Hyaloscypha variabilis</taxon>
    </lineage>
</organism>
<feature type="domain" description="Aldehyde dehydrogenase" evidence="2">
    <location>
        <begin position="30"/>
        <end position="475"/>
    </location>
</feature>
<dbReference type="PANTHER" id="PTHR43353:SF6">
    <property type="entry name" value="CYTOPLASMIC ALDEHYDE DEHYDROGENASE (EUROFUNG)"/>
    <property type="match status" value="1"/>
</dbReference>
<evidence type="ECO:0000313" key="4">
    <source>
        <dbReference type="Proteomes" id="UP000235786"/>
    </source>
</evidence>
<dbReference type="SUPFAM" id="SSF53720">
    <property type="entry name" value="ALDH-like"/>
    <property type="match status" value="1"/>
</dbReference>
<evidence type="ECO:0000256" key="1">
    <source>
        <dbReference type="ARBA" id="ARBA00023002"/>
    </source>
</evidence>
<dbReference type="InterPro" id="IPR016162">
    <property type="entry name" value="Ald_DH_N"/>
</dbReference>
<name>A0A2J6RFD0_HYAVF</name>
<dbReference type="STRING" id="1149755.A0A2J6RFD0"/>
<accession>A0A2J6RFD0</accession>
<dbReference type="OrthoDB" id="310895at2759"/>
<dbReference type="GO" id="GO:0004777">
    <property type="term" value="F:succinate-semialdehyde dehydrogenase (NAD+) activity"/>
    <property type="evidence" value="ECO:0007669"/>
    <property type="project" value="TreeGrafter"/>
</dbReference>
<dbReference type="Proteomes" id="UP000235786">
    <property type="component" value="Unassembled WGS sequence"/>
</dbReference>